<protein>
    <recommendedName>
        <fullName evidence="3">DsrE family protein</fullName>
    </recommendedName>
</protein>
<dbReference type="Gene3D" id="3.40.1260.10">
    <property type="entry name" value="DsrEFH-like"/>
    <property type="match status" value="1"/>
</dbReference>
<sequence>METKHVIVHVYGRDTDDVASGAHISRRLGELLPDADVHYVVQGPAVEGLTVAGTRRLGIDTVLDGVQVHACAHSMKTAGLDPAELRDGVTTVPAAAVYLAERQWEGWAYIRI</sequence>
<dbReference type="RefSeq" id="WP_386740808.1">
    <property type="nucleotide sequence ID" value="NZ_JBHSMG010000003.1"/>
</dbReference>
<comment type="caution">
    <text evidence="1">The sequence shown here is derived from an EMBL/GenBank/DDBJ whole genome shotgun (WGS) entry which is preliminary data.</text>
</comment>
<evidence type="ECO:0000313" key="1">
    <source>
        <dbReference type="EMBL" id="MFC5503095.1"/>
    </source>
</evidence>
<reference evidence="2" key="1">
    <citation type="journal article" date="2019" name="Int. J. Syst. Evol. Microbiol.">
        <title>The Global Catalogue of Microorganisms (GCM) 10K type strain sequencing project: providing services to taxonomists for standard genome sequencing and annotation.</title>
        <authorList>
            <consortium name="The Broad Institute Genomics Platform"/>
            <consortium name="The Broad Institute Genome Sequencing Center for Infectious Disease"/>
            <person name="Wu L."/>
            <person name="Ma J."/>
        </authorList>
    </citation>
    <scope>NUCLEOTIDE SEQUENCE [LARGE SCALE GENOMIC DNA]</scope>
    <source>
        <strain evidence="2">CGMCC 4.6997</strain>
    </source>
</reference>
<accession>A0ABW0NSN9</accession>
<gene>
    <name evidence="1" type="ORF">ACFPJ4_12670</name>
</gene>
<proteinExistence type="predicted"/>
<evidence type="ECO:0008006" key="3">
    <source>
        <dbReference type="Google" id="ProtNLM"/>
    </source>
</evidence>
<name>A0ABW0NSN9_9MICO</name>
<evidence type="ECO:0000313" key="2">
    <source>
        <dbReference type="Proteomes" id="UP001596039"/>
    </source>
</evidence>
<dbReference type="SUPFAM" id="SSF75169">
    <property type="entry name" value="DsrEFH-like"/>
    <property type="match status" value="1"/>
</dbReference>
<dbReference type="Proteomes" id="UP001596039">
    <property type="component" value="Unassembled WGS sequence"/>
</dbReference>
<organism evidence="1 2">
    <name type="scientific">Lysinimonas soli</name>
    <dbReference type="NCBI Taxonomy" id="1074233"/>
    <lineage>
        <taxon>Bacteria</taxon>
        <taxon>Bacillati</taxon>
        <taxon>Actinomycetota</taxon>
        <taxon>Actinomycetes</taxon>
        <taxon>Micrococcales</taxon>
        <taxon>Microbacteriaceae</taxon>
        <taxon>Lysinimonas</taxon>
    </lineage>
</organism>
<keyword evidence="2" id="KW-1185">Reference proteome</keyword>
<dbReference type="InterPro" id="IPR027396">
    <property type="entry name" value="DsrEFH-like"/>
</dbReference>
<dbReference type="EMBL" id="JBHSMG010000003">
    <property type="protein sequence ID" value="MFC5503095.1"/>
    <property type="molecule type" value="Genomic_DNA"/>
</dbReference>